<organism evidence="1 2">
    <name type="scientific">Araneus ventricosus</name>
    <name type="common">Orbweaver spider</name>
    <name type="synonym">Epeira ventricosa</name>
    <dbReference type="NCBI Taxonomy" id="182803"/>
    <lineage>
        <taxon>Eukaryota</taxon>
        <taxon>Metazoa</taxon>
        <taxon>Ecdysozoa</taxon>
        <taxon>Arthropoda</taxon>
        <taxon>Chelicerata</taxon>
        <taxon>Arachnida</taxon>
        <taxon>Araneae</taxon>
        <taxon>Araneomorphae</taxon>
        <taxon>Entelegynae</taxon>
        <taxon>Araneoidea</taxon>
        <taxon>Araneidae</taxon>
        <taxon>Araneus</taxon>
    </lineage>
</organism>
<proteinExistence type="predicted"/>
<gene>
    <name evidence="1" type="ORF">AVEN_100951_1</name>
</gene>
<reference evidence="1 2" key="1">
    <citation type="journal article" date="2019" name="Sci. Rep.">
        <title>Orb-weaving spider Araneus ventricosus genome elucidates the spidroin gene catalogue.</title>
        <authorList>
            <person name="Kono N."/>
            <person name="Nakamura H."/>
            <person name="Ohtoshi R."/>
            <person name="Moran D.A.P."/>
            <person name="Shinohara A."/>
            <person name="Yoshida Y."/>
            <person name="Fujiwara M."/>
            <person name="Mori M."/>
            <person name="Tomita M."/>
            <person name="Arakawa K."/>
        </authorList>
    </citation>
    <scope>NUCLEOTIDE SEQUENCE [LARGE SCALE GENOMIC DNA]</scope>
</reference>
<dbReference type="EMBL" id="BGPR01009525">
    <property type="protein sequence ID" value="GBN40597.1"/>
    <property type="molecule type" value="Genomic_DNA"/>
</dbReference>
<keyword evidence="2" id="KW-1185">Reference proteome</keyword>
<evidence type="ECO:0000313" key="2">
    <source>
        <dbReference type="Proteomes" id="UP000499080"/>
    </source>
</evidence>
<name>A0A4Y2NRD6_ARAVE</name>
<dbReference type="Proteomes" id="UP000499080">
    <property type="component" value="Unassembled WGS sequence"/>
</dbReference>
<protein>
    <submittedName>
        <fullName evidence="1">Uncharacterized protein</fullName>
    </submittedName>
</protein>
<comment type="caution">
    <text evidence="1">The sequence shown here is derived from an EMBL/GenBank/DDBJ whole genome shotgun (WGS) entry which is preliminary data.</text>
</comment>
<accession>A0A4Y2NRD6</accession>
<dbReference type="AlphaFoldDB" id="A0A4Y2NRD6"/>
<evidence type="ECO:0000313" key="1">
    <source>
        <dbReference type="EMBL" id="GBN40597.1"/>
    </source>
</evidence>
<sequence>MSVLLLVEWTDASRGSCLWIVLDPSRVRGTSLYSRGLEGGVLILLDISRVPSVAPPLQDYSPPFWKFLFQKLLKFTMRSAARVNFTKTANLLKEELKNDASDKGILRVKLIRLQEYLSNLKDYDDKIIDSLTVSATDEDALSEKMEGCYKYCDEFYVLTGIMDEKLEKNSGRTGSISAIGSVTVKERRYRLR</sequence>